<accession>A0A517NFG7</accession>
<sequence>MSQDHARISNVRAALPDDQSDTNPWNGQGTTRASARAQRSVPNARSCEQMIAAGGSGPSNQWLP</sequence>
<gene>
    <name evidence="2" type="ORF">K227x_42840</name>
</gene>
<dbReference type="Proteomes" id="UP000318538">
    <property type="component" value="Chromosome"/>
</dbReference>
<name>A0A517NFG7_9BACT</name>
<keyword evidence="3" id="KW-1185">Reference proteome</keyword>
<dbReference type="AlphaFoldDB" id="A0A517NFG7"/>
<dbReference type="EMBL" id="CP036525">
    <property type="protein sequence ID" value="QDT05879.1"/>
    <property type="molecule type" value="Genomic_DNA"/>
</dbReference>
<protein>
    <submittedName>
        <fullName evidence="2">Uncharacterized protein</fullName>
    </submittedName>
</protein>
<proteinExistence type="predicted"/>
<evidence type="ECO:0000313" key="3">
    <source>
        <dbReference type="Proteomes" id="UP000318538"/>
    </source>
</evidence>
<reference evidence="2 3" key="1">
    <citation type="submission" date="2019-02" db="EMBL/GenBank/DDBJ databases">
        <title>Deep-cultivation of Planctomycetes and their phenomic and genomic characterization uncovers novel biology.</title>
        <authorList>
            <person name="Wiegand S."/>
            <person name="Jogler M."/>
            <person name="Boedeker C."/>
            <person name="Pinto D."/>
            <person name="Vollmers J."/>
            <person name="Rivas-Marin E."/>
            <person name="Kohn T."/>
            <person name="Peeters S.H."/>
            <person name="Heuer A."/>
            <person name="Rast P."/>
            <person name="Oberbeckmann S."/>
            <person name="Bunk B."/>
            <person name="Jeske O."/>
            <person name="Meyerdierks A."/>
            <person name="Storesund J.E."/>
            <person name="Kallscheuer N."/>
            <person name="Luecker S."/>
            <person name="Lage O.M."/>
            <person name="Pohl T."/>
            <person name="Merkel B.J."/>
            <person name="Hornburger P."/>
            <person name="Mueller R.-W."/>
            <person name="Bruemmer F."/>
            <person name="Labrenz M."/>
            <person name="Spormann A.M."/>
            <person name="Op den Camp H."/>
            <person name="Overmann J."/>
            <person name="Amann R."/>
            <person name="Jetten M.S.M."/>
            <person name="Mascher T."/>
            <person name="Medema M.H."/>
            <person name="Devos D.P."/>
            <person name="Kaster A.-K."/>
            <person name="Ovreas L."/>
            <person name="Rohde M."/>
            <person name="Galperin M.Y."/>
            <person name="Jogler C."/>
        </authorList>
    </citation>
    <scope>NUCLEOTIDE SEQUENCE [LARGE SCALE GENOMIC DNA]</scope>
    <source>
        <strain evidence="2 3">K22_7</strain>
    </source>
</reference>
<feature type="region of interest" description="Disordered" evidence="1">
    <location>
        <begin position="1"/>
        <end position="64"/>
    </location>
</feature>
<dbReference type="KEGG" id="rlc:K227x_42840"/>
<feature type="compositionally biased region" description="Polar residues" evidence="1">
    <location>
        <begin position="21"/>
        <end position="33"/>
    </location>
</feature>
<evidence type="ECO:0000313" key="2">
    <source>
        <dbReference type="EMBL" id="QDT05879.1"/>
    </source>
</evidence>
<organism evidence="2 3">
    <name type="scientific">Rubripirellula lacrimiformis</name>
    <dbReference type="NCBI Taxonomy" id="1930273"/>
    <lineage>
        <taxon>Bacteria</taxon>
        <taxon>Pseudomonadati</taxon>
        <taxon>Planctomycetota</taxon>
        <taxon>Planctomycetia</taxon>
        <taxon>Pirellulales</taxon>
        <taxon>Pirellulaceae</taxon>
        <taxon>Rubripirellula</taxon>
    </lineage>
</organism>
<evidence type="ECO:0000256" key="1">
    <source>
        <dbReference type="SAM" id="MobiDB-lite"/>
    </source>
</evidence>